<keyword evidence="1" id="KW-0732">Signal</keyword>
<sequence>MKKIIQTILFALLLVPNFIQGQTQEAGDVGAMWSYPVVYKYDEQVTWYFDLSSTTFQAESDVYLWMWSPSEPDAGNWENSSEFAKLNYEGNLVWSMTLTPTLYFNRTPAEIASSAGFWFRLKNKTGTMQSGVAQVAYTDFSSFYTANELIRSYPTAPTLDKGISILFNANLQPGFENATSVHMHSGLNNWDIKQEYQSWLPEIVEKTKLKNLGNGFYKMDLIPKQYYNAPDGYVMNNLVFLMVKDDWAGTTPDQVLNAGEYIPPPPPEFRFFPLQLSKKDFLGIIRKNNEPGVNKLVYTITANDVVLTGEFMGGVAEIKGFVNLVTPLQNVENLTSIHVLVKDNNNNVISDTTIPLKTVD</sequence>
<evidence type="ECO:0000313" key="2">
    <source>
        <dbReference type="EMBL" id="MDR6967186.1"/>
    </source>
</evidence>
<name>A0ABU1TMJ2_9FLAO</name>
<evidence type="ECO:0000313" key="3">
    <source>
        <dbReference type="Proteomes" id="UP001255185"/>
    </source>
</evidence>
<proteinExistence type="predicted"/>
<organism evidence="2 3">
    <name type="scientific">Flavobacterium arsenatis</name>
    <dbReference type="NCBI Taxonomy" id="1484332"/>
    <lineage>
        <taxon>Bacteria</taxon>
        <taxon>Pseudomonadati</taxon>
        <taxon>Bacteroidota</taxon>
        <taxon>Flavobacteriia</taxon>
        <taxon>Flavobacteriales</taxon>
        <taxon>Flavobacteriaceae</taxon>
        <taxon>Flavobacterium</taxon>
    </lineage>
</organism>
<keyword evidence="3" id="KW-1185">Reference proteome</keyword>
<dbReference type="Proteomes" id="UP001255185">
    <property type="component" value="Unassembled WGS sequence"/>
</dbReference>
<protein>
    <submittedName>
        <fullName evidence="2">Uncharacterized protein</fullName>
    </submittedName>
</protein>
<dbReference type="EMBL" id="JAVDVI010000004">
    <property type="protein sequence ID" value="MDR6967186.1"/>
    <property type="molecule type" value="Genomic_DNA"/>
</dbReference>
<dbReference type="RefSeq" id="WP_310025188.1">
    <property type="nucleotide sequence ID" value="NZ_JAVDVI010000004.1"/>
</dbReference>
<accession>A0ABU1TMJ2</accession>
<evidence type="ECO:0000256" key="1">
    <source>
        <dbReference type="SAM" id="SignalP"/>
    </source>
</evidence>
<reference evidence="2 3" key="1">
    <citation type="submission" date="2023-07" db="EMBL/GenBank/DDBJ databases">
        <title>Sorghum-associated microbial communities from plants grown in Nebraska, USA.</title>
        <authorList>
            <person name="Schachtman D."/>
        </authorList>
    </citation>
    <scope>NUCLEOTIDE SEQUENCE [LARGE SCALE GENOMIC DNA]</scope>
    <source>
        <strain evidence="2 3">3773</strain>
    </source>
</reference>
<gene>
    <name evidence="2" type="ORF">J2X31_001193</name>
</gene>
<comment type="caution">
    <text evidence="2">The sequence shown here is derived from an EMBL/GenBank/DDBJ whole genome shotgun (WGS) entry which is preliminary data.</text>
</comment>
<feature type="signal peptide" evidence="1">
    <location>
        <begin position="1"/>
        <end position="21"/>
    </location>
</feature>
<feature type="chain" id="PRO_5046510579" evidence="1">
    <location>
        <begin position="22"/>
        <end position="360"/>
    </location>
</feature>